<dbReference type="Proteomes" id="UP000270468">
    <property type="component" value="Unassembled WGS sequence"/>
</dbReference>
<accession>A0A3P5XGI9</accession>
<reference evidence="2 3" key="1">
    <citation type="submission" date="2018-11" db="EMBL/GenBank/DDBJ databases">
        <authorList>
            <person name="Criscuolo A."/>
        </authorList>
    </citation>
    <scope>NUCLEOTIDE SEQUENCE [LARGE SCALE GENOMIC DNA]</scope>
    <source>
        <strain evidence="2">ATB-66</strain>
    </source>
</reference>
<evidence type="ECO:0000256" key="1">
    <source>
        <dbReference type="SAM" id="Coils"/>
    </source>
</evidence>
<protein>
    <submittedName>
        <fullName evidence="2">Uncharacterized protein</fullName>
    </submittedName>
</protein>
<gene>
    <name evidence="2" type="ORF">FILTAD_03089</name>
</gene>
<organism evidence="2 3">
    <name type="scientific">Filibacter tadaridae</name>
    <dbReference type="NCBI Taxonomy" id="2483811"/>
    <lineage>
        <taxon>Bacteria</taxon>
        <taxon>Bacillati</taxon>
        <taxon>Bacillota</taxon>
        <taxon>Bacilli</taxon>
        <taxon>Bacillales</taxon>
        <taxon>Caryophanaceae</taxon>
        <taxon>Filibacter</taxon>
    </lineage>
</organism>
<dbReference type="RefSeq" id="WP_124071888.1">
    <property type="nucleotide sequence ID" value="NZ_CBCRXF010000047.1"/>
</dbReference>
<dbReference type="AlphaFoldDB" id="A0A3P5XGI9"/>
<dbReference type="OrthoDB" id="2606754at2"/>
<name>A0A3P5XGI9_9BACL</name>
<keyword evidence="3" id="KW-1185">Reference proteome</keyword>
<keyword evidence="1" id="KW-0175">Coiled coil</keyword>
<proteinExistence type="predicted"/>
<dbReference type="EMBL" id="UXAV01000078">
    <property type="protein sequence ID" value="VDC33911.1"/>
    <property type="molecule type" value="Genomic_DNA"/>
</dbReference>
<feature type="coiled-coil region" evidence="1">
    <location>
        <begin position="44"/>
        <end position="71"/>
    </location>
</feature>
<sequence length="196" mass="22389">MEFMNLDLVDLGSKFASLMAKNSVPMVMDKIKVAKEAKDNDETVNRLEEIISDLISEKNELIQIIQVYEEQVIMQKISDKEIEYITESIIPIIEKLMAESDGETAENAEKALSVFKPLLSKETFAILQMLGFNFKQAIGEPLTNLLRAMIHSKVPLNAMEEYESRILEQQAAIEELKIYNNEQAFERMKVVRSGKL</sequence>
<evidence type="ECO:0000313" key="2">
    <source>
        <dbReference type="EMBL" id="VDC33911.1"/>
    </source>
</evidence>
<evidence type="ECO:0000313" key="3">
    <source>
        <dbReference type="Proteomes" id="UP000270468"/>
    </source>
</evidence>